<name>A0AA88H6C2_ARTSF</name>
<comment type="caution">
    <text evidence="1">The sequence shown here is derived from an EMBL/GenBank/DDBJ whole genome shotgun (WGS) entry which is preliminary data.</text>
</comment>
<dbReference type="EMBL" id="JAVRJZ010000020">
    <property type="protein sequence ID" value="KAK2705578.1"/>
    <property type="molecule type" value="Genomic_DNA"/>
</dbReference>
<dbReference type="AlphaFoldDB" id="A0AA88H6C2"/>
<dbReference type="Proteomes" id="UP001187531">
    <property type="component" value="Unassembled WGS sequence"/>
</dbReference>
<reference evidence="1" key="1">
    <citation type="submission" date="2023-07" db="EMBL/GenBank/DDBJ databases">
        <title>Chromosome-level genome assembly of Artemia franciscana.</title>
        <authorList>
            <person name="Jo E."/>
        </authorList>
    </citation>
    <scope>NUCLEOTIDE SEQUENCE</scope>
    <source>
        <tissue evidence="1">Whole body</tissue>
    </source>
</reference>
<accession>A0AA88H6C2</accession>
<evidence type="ECO:0000313" key="2">
    <source>
        <dbReference type="Proteomes" id="UP001187531"/>
    </source>
</evidence>
<organism evidence="1 2">
    <name type="scientific">Artemia franciscana</name>
    <name type="common">Brine shrimp</name>
    <name type="synonym">Artemia sanfranciscana</name>
    <dbReference type="NCBI Taxonomy" id="6661"/>
    <lineage>
        <taxon>Eukaryota</taxon>
        <taxon>Metazoa</taxon>
        <taxon>Ecdysozoa</taxon>
        <taxon>Arthropoda</taxon>
        <taxon>Crustacea</taxon>
        <taxon>Branchiopoda</taxon>
        <taxon>Anostraca</taxon>
        <taxon>Artemiidae</taxon>
        <taxon>Artemia</taxon>
    </lineage>
</organism>
<protein>
    <submittedName>
        <fullName evidence="1">Uncharacterized protein</fullName>
    </submittedName>
</protein>
<evidence type="ECO:0000313" key="1">
    <source>
        <dbReference type="EMBL" id="KAK2705578.1"/>
    </source>
</evidence>
<keyword evidence="2" id="KW-1185">Reference proteome</keyword>
<gene>
    <name evidence="1" type="ORF">QYM36_015837</name>
</gene>
<proteinExistence type="predicted"/>
<sequence length="347" mass="38051">MPQADEIEEPIAHYLNGYIQIFRSETKNGTKPGVALQGINLSTVDSSLVGENQDTANDCLNERKTASNAELSKSDKSLAAPTPFEVTTVASPSLTEYQSAISQYLENNNTNPITSNKHMEIDKNISNEVIEQNKNGPKPFEAVNFATASVADSQSQSTPLQHLQNNSKNSVEMTENIEIGVATSIKDTEKNYNISPKPFEVLSVATANVTKSKTYSTISQNFEIRSIEHFSSNELSTIAISSPNTETIQAIDISKTTSKMSQTTLPISKSLENSNENPTKSNEYVTTMSTNIPVASTAQNGSEIHKQMQVLEIPKLPKNPGDPFLPEKGKFNPLSRMLESYKKRKLS</sequence>